<evidence type="ECO:0000313" key="1">
    <source>
        <dbReference type="EMBL" id="OEF52935.1"/>
    </source>
</evidence>
<organism evidence="1 2">
    <name type="scientific">Vibrio tasmaniensis 1F-267</name>
    <dbReference type="NCBI Taxonomy" id="1191324"/>
    <lineage>
        <taxon>Bacteria</taxon>
        <taxon>Pseudomonadati</taxon>
        <taxon>Pseudomonadota</taxon>
        <taxon>Gammaproteobacteria</taxon>
        <taxon>Vibrionales</taxon>
        <taxon>Vibrionaceae</taxon>
        <taxon>Vibrio</taxon>
    </lineage>
</organism>
<dbReference type="Proteomes" id="UP000094638">
    <property type="component" value="Unassembled WGS sequence"/>
</dbReference>
<dbReference type="EMBL" id="AJZO02000070">
    <property type="protein sequence ID" value="OEF52935.1"/>
    <property type="molecule type" value="Genomic_DNA"/>
</dbReference>
<name>A0ABX3BBM3_9VIBR</name>
<comment type="caution">
    <text evidence="1">The sequence shown here is derived from an EMBL/GenBank/DDBJ whole genome shotgun (WGS) entry which is preliminary data.</text>
</comment>
<dbReference type="RefSeq" id="WP_017099606.1">
    <property type="nucleotide sequence ID" value="NZ_AJZO02000070.1"/>
</dbReference>
<dbReference type="InterPro" id="IPR029063">
    <property type="entry name" value="SAM-dependent_MTases_sf"/>
</dbReference>
<reference evidence="1 2" key="1">
    <citation type="journal article" date="2012" name="Science">
        <title>Ecological populations of bacteria act as socially cohesive units of antibiotic production and resistance.</title>
        <authorList>
            <person name="Cordero O.X."/>
            <person name="Wildschutte H."/>
            <person name="Kirkup B."/>
            <person name="Proehl S."/>
            <person name="Ngo L."/>
            <person name="Hussain F."/>
            <person name="Le Roux F."/>
            <person name="Mincer T."/>
            <person name="Polz M.F."/>
        </authorList>
    </citation>
    <scope>NUCLEOTIDE SEQUENCE [LARGE SCALE GENOMIC DNA]</scope>
    <source>
        <strain evidence="1 2">1F-267</strain>
    </source>
</reference>
<dbReference type="SUPFAM" id="SSF53335">
    <property type="entry name" value="S-adenosyl-L-methionine-dependent methyltransferases"/>
    <property type="match status" value="1"/>
</dbReference>
<gene>
    <name evidence="1" type="ORF">A163_18285</name>
</gene>
<keyword evidence="2" id="KW-1185">Reference proteome</keyword>
<sequence>MSHFMPPDPHPLDYDWRFTRETVDKLSQLFDDHESVLSLGVPSLIRKHQELDNRVFLVDRQPLHWSNFHSLVDVDVDLPLCKSFDAAVIDPPWYIENTIRWISWSAQHLAIGSKIYISLWPELTRPQAIEERKNLFEWLTSWADFEIKSNFFCYETPVFEMRASEVSDDNVLEDWRFGDLLVIKIKEIPPLSKAITKTELWHRFVIDDYQLALRVNHHDVLPAKIIMHPLANGWYWPSVSRRAIGREVIDLWSSQNKVGTVIGSANALEILRFHLGLSDKVPSSAADSFLTVLQQWNIPNKPYKRVMEWQHLA</sequence>
<evidence type="ECO:0008006" key="3">
    <source>
        <dbReference type="Google" id="ProtNLM"/>
    </source>
</evidence>
<protein>
    <recommendedName>
        <fullName evidence="3">Methyltransferase</fullName>
    </recommendedName>
</protein>
<evidence type="ECO:0000313" key="2">
    <source>
        <dbReference type="Proteomes" id="UP000094638"/>
    </source>
</evidence>
<proteinExistence type="predicted"/>
<accession>A0ABX3BBM3</accession>